<evidence type="ECO:0000313" key="2">
    <source>
        <dbReference type="EMBL" id="QHT23179.1"/>
    </source>
</evidence>
<dbReference type="EMBL" id="MN739727">
    <property type="protein sequence ID" value="QHT23179.1"/>
    <property type="molecule type" value="Genomic_DNA"/>
</dbReference>
<feature type="region of interest" description="Disordered" evidence="1">
    <location>
        <begin position="53"/>
        <end position="72"/>
    </location>
</feature>
<protein>
    <submittedName>
        <fullName evidence="2">Uncharacterized protein</fullName>
    </submittedName>
</protein>
<name>A0A6C0E4H2_9ZZZZ</name>
<sequence length="72" mass="8509">MGNGNTRELVDTMPDEDKMKYLIQTGKVNDQMIQLYRDQIMTPIEIYEYAVGKRENQPSTNNKNKNIHKYNK</sequence>
<proteinExistence type="predicted"/>
<dbReference type="AlphaFoldDB" id="A0A6C0E4H2"/>
<evidence type="ECO:0000256" key="1">
    <source>
        <dbReference type="SAM" id="MobiDB-lite"/>
    </source>
</evidence>
<organism evidence="2">
    <name type="scientific">viral metagenome</name>
    <dbReference type="NCBI Taxonomy" id="1070528"/>
    <lineage>
        <taxon>unclassified sequences</taxon>
        <taxon>metagenomes</taxon>
        <taxon>organismal metagenomes</taxon>
    </lineage>
</organism>
<accession>A0A6C0E4H2</accession>
<reference evidence="2" key="1">
    <citation type="journal article" date="2020" name="Nature">
        <title>Giant virus diversity and host interactions through global metagenomics.</title>
        <authorList>
            <person name="Schulz F."/>
            <person name="Roux S."/>
            <person name="Paez-Espino D."/>
            <person name="Jungbluth S."/>
            <person name="Walsh D.A."/>
            <person name="Denef V.J."/>
            <person name="McMahon K.D."/>
            <person name="Konstantinidis K.T."/>
            <person name="Eloe-Fadrosh E.A."/>
            <person name="Kyrpides N.C."/>
            <person name="Woyke T."/>
        </authorList>
    </citation>
    <scope>NUCLEOTIDE SEQUENCE</scope>
    <source>
        <strain evidence="2">GVMAG-M-3300023179-114</strain>
    </source>
</reference>